<dbReference type="PANTHER" id="PTHR23530">
    <property type="entry name" value="TRANSPORT PROTEIN-RELATED"/>
    <property type="match status" value="1"/>
</dbReference>
<dbReference type="Gene3D" id="1.20.1250.20">
    <property type="entry name" value="MFS general substrate transporter like domains"/>
    <property type="match status" value="1"/>
</dbReference>
<organism evidence="6">
    <name type="scientific">Treponema denticola H-22</name>
    <dbReference type="NCBI Taxonomy" id="999432"/>
    <lineage>
        <taxon>Bacteria</taxon>
        <taxon>Pseudomonadati</taxon>
        <taxon>Spirochaetota</taxon>
        <taxon>Spirochaetia</taxon>
        <taxon>Spirochaetales</taxon>
        <taxon>Treponemataceae</taxon>
        <taxon>Treponema</taxon>
    </lineage>
</organism>
<dbReference type="RefSeq" id="WP_002685963.1">
    <property type="nucleotide sequence ID" value="NZ_CM001795.1"/>
</dbReference>
<proteinExistence type="predicted"/>
<dbReference type="Proteomes" id="UP000011705">
    <property type="component" value="Chromosome"/>
</dbReference>
<keyword evidence="3 4" id="KW-0472">Membrane</keyword>
<feature type="domain" description="Major facilitator superfamily (MFS) profile" evidence="5">
    <location>
        <begin position="165"/>
        <end position="401"/>
    </location>
</feature>
<feature type="transmembrane region" description="Helical" evidence="4">
    <location>
        <begin position="312"/>
        <end position="332"/>
    </location>
</feature>
<dbReference type="EMBL" id="AGDV01000021">
    <property type="protein sequence ID" value="EMB30753.1"/>
    <property type="molecule type" value="Genomic_DNA"/>
</dbReference>
<dbReference type="InterPro" id="IPR053160">
    <property type="entry name" value="MFS_DHA3_Transporter"/>
</dbReference>
<feature type="transmembrane region" description="Helical" evidence="4">
    <location>
        <begin position="344"/>
        <end position="367"/>
    </location>
</feature>
<feature type="transmembrane region" description="Helical" evidence="4">
    <location>
        <begin position="39"/>
        <end position="61"/>
    </location>
</feature>
<evidence type="ECO:0000313" key="6">
    <source>
        <dbReference type="EMBL" id="EMB30753.1"/>
    </source>
</evidence>
<dbReference type="InterPro" id="IPR036259">
    <property type="entry name" value="MFS_trans_sf"/>
</dbReference>
<evidence type="ECO:0000256" key="1">
    <source>
        <dbReference type="ARBA" id="ARBA00022692"/>
    </source>
</evidence>
<dbReference type="HOGENOM" id="CLU_046685_9_1_12"/>
<evidence type="ECO:0000256" key="2">
    <source>
        <dbReference type="ARBA" id="ARBA00022989"/>
    </source>
</evidence>
<dbReference type="AlphaFoldDB" id="A0A0E2E227"/>
<feature type="transmembrane region" description="Helical" evidence="4">
    <location>
        <begin position="12"/>
        <end position="33"/>
    </location>
</feature>
<feature type="transmembrane region" description="Helical" evidence="4">
    <location>
        <begin position="373"/>
        <end position="392"/>
    </location>
</feature>
<feature type="transmembrane region" description="Helical" evidence="4">
    <location>
        <begin position="164"/>
        <end position="184"/>
    </location>
</feature>
<protein>
    <recommendedName>
        <fullName evidence="5">Major facilitator superfamily (MFS) profile domain-containing protein</fullName>
    </recommendedName>
</protein>
<evidence type="ECO:0000259" key="5">
    <source>
        <dbReference type="PROSITE" id="PS50850"/>
    </source>
</evidence>
<keyword evidence="1 4" id="KW-0812">Transmembrane</keyword>
<comment type="caution">
    <text evidence="6">The sequence shown here is derived from an EMBL/GenBank/DDBJ whole genome shotgun (WGS) entry which is preliminary data.</text>
</comment>
<keyword evidence="2 4" id="KW-1133">Transmembrane helix</keyword>
<dbReference type="InterPro" id="IPR020846">
    <property type="entry name" value="MFS_dom"/>
</dbReference>
<dbReference type="PATRIC" id="fig|999432.5.peg.2533"/>
<dbReference type="GO" id="GO:0022857">
    <property type="term" value="F:transmembrane transporter activity"/>
    <property type="evidence" value="ECO:0007669"/>
    <property type="project" value="InterPro"/>
</dbReference>
<feature type="transmembrane region" description="Helical" evidence="4">
    <location>
        <begin position="276"/>
        <end position="300"/>
    </location>
</feature>
<accession>A0A0E2E227</accession>
<sequence>MSKFKTHEKWFIFLKAANIFFTVLNSCVISLYLKSQNFSYFQISILFSLILGVGFIFEYPSGLLADCFGRKKTFAAGLFFSCMQYLCYGFARNFLFFLFGAFFAGISDAFLSGSLEGWLVSENKKIQNEKNNVRVFSISRTCINIFSVVSILLIARFIDLGINRLFIFAGIGLFILSEAAFFIFPDNKAQNTTIKQNLASSVKELFHNQSVLQAGLILASLYTCFSIYILIWQNMAHSLSFTNMHIPLLRSITLIGGGVASYTARKARTVSAKRKIFTICFILIAVSFCIMAVSSSSLIFLKTYLFLQPFTAAMFIYGLGTGAVIPLFYGYLSEVIKGEAHASVFSLVSGFASLVGIGTTIGIGIVIDYVGFSKILIVGAVFSGFIGVIIAVKFGKIKVKQ</sequence>
<dbReference type="InterPro" id="IPR011701">
    <property type="entry name" value="MFS"/>
</dbReference>
<reference evidence="6" key="1">
    <citation type="submission" date="2012-01" db="EMBL/GenBank/DDBJ databases">
        <title>The Genome Sequence of Treponema denticola H-22.</title>
        <authorList>
            <consortium name="The Broad Institute Genome Sequencing Platform"/>
            <person name="Earl A."/>
            <person name="Ward D."/>
            <person name="Feldgarden M."/>
            <person name="Gevers D."/>
            <person name="Blanton J.M."/>
            <person name="Fenno C.J."/>
            <person name="Baranova O.V."/>
            <person name="Mathney J."/>
            <person name="Dewhirst F.E."/>
            <person name="Izard J."/>
            <person name="Young S.K."/>
            <person name="Zeng Q."/>
            <person name="Gargeya S."/>
            <person name="Fitzgerald M."/>
            <person name="Haas B."/>
            <person name="Abouelleil A."/>
            <person name="Alvarado L."/>
            <person name="Arachchi H.M."/>
            <person name="Berlin A."/>
            <person name="Chapman S.B."/>
            <person name="Gearin G."/>
            <person name="Goldberg J."/>
            <person name="Griggs A."/>
            <person name="Gujja S."/>
            <person name="Hansen M."/>
            <person name="Heiman D."/>
            <person name="Howarth C."/>
            <person name="Larimer J."/>
            <person name="Lui A."/>
            <person name="MacDonald P.J.P."/>
            <person name="McCowen C."/>
            <person name="Montmayeur A."/>
            <person name="Murphy C."/>
            <person name="Neiman D."/>
            <person name="Pearson M."/>
            <person name="Priest M."/>
            <person name="Roberts A."/>
            <person name="Saif S."/>
            <person name="Shea T."/>
            <person name="Sisk P."/>
            <person name="Stolte C."/>
            <person name="Sykes S."/>
            <person name="Wortman J."/>
            <person name="Nusbaum C."/>
            <person name="Birren B."/>
        </authorList>
    </citation>
    <scope>NUCLEOTIDE SEQUENCE [LARGE SCALE GENOMIC DNA]</scope>
    <source>
        <strain evidence="6">H-22</strain>
    </source>
</reference>
<dbReference type="Pfam" id="PF07690">
    <property type="entry name" value="MFS_1"/>
    <property type="match status" value="1"/>
</dbReference>
<dbReference type="PROSITE" id="PS50850">
    <property type="entry name" value="MFS"/>
    <property type="match status" value="1"/>
</dbReference>
<gene>
    <name evidence="6" type="ORF">HMPREF9726_02438</name>
</gene>
<evidence type="ECO:0000256" key="3">
    <source>
        <dbReference type="ARBA" id="ARBA00023136"/>
    </source>
</evidence>
<evidence type="ECO:0000256" key="4">
    <source>
        <dbReference type="SAM" id="Phobius"/>
    </source>
</evidence>
<name>A0A0E2E227_TREDN</name>
<dbReference type="SUPFAM" id="SSF103473">
    <property type="entry name" value="MFS general substrate transporter"/>
    <property type="match status" value="1"/>
</dbReference>
<feature type="transmembrane region" description="Helical" evidence="4">
    <location>
        <begin position="141"/>
        <end position="158"/>
    </location>
</feature>
<feature type="transmembrane region" description="Helical" evidence="4">
    <location>
        <begin position="211"/>
        <end position="232"/>
    </location>
</feature>
<dbReference type="PANTHER" id="PTHR23530:SF1">
    <property type="entry name" value="PERMEASE, MAJOR FACILITATOR SUPERFAMILY-RELATED"/>
    <property type="match status" value="1"/>
</dbReference>